<dbReference type="GO" id="GO:0005524">
    <property type="term" value="F:ATP binding"/>
    <property type="evidence" value="ECO:0007669"/>
    <property type="project" value="UniProtKB-KW"/>
</dbReference>
<evidence type="ECO:0000313" key="12">
    <source>
        <dbReference type="Proteomes" id="UP000237000"/>
    </source>
</evidence>
<evidence type="ECO:0000256" key="3">
    <source>
        <dbReference type="ARBA" id="ARBA00022679"/>
    </source>
</evidence>
<dbReference type="InterPro" id="IPR011009">
    <property type="entry name" value="Kinase-like_dom_sf"/>
</dbReference>
<dbReference type="InterPro" id="IPR052059">
    <property type="entry name" value="CR_Ser/Thr_kinase"/>
</dbReference>
<feature type="region of interest" description="Disordered" evidence="9">
    <location>
        <begin position="251"/>
        <end position="282"/>
    </location>
</feature>
<evidence type="ECO:0000256" key="8">
    <source>
        <dbReference type="ARBA" id="ARBA00048679"/>
    </source>
</evidence>
<keyword evidence="6" id="KW-0067">ATP-binding</keyword>
<keyword evidence="3" id="KW-0808">Transferase</keyword>
<feature type="compositionally biased region" description="Low complexity" evidence="9">
    <location>
        <begin position="266"/>
        <end position="282"/>
    </location>
</feature>
<protein>
    <recommendedName>
        <fullName evidence="1">non-specific serine/threonine protein kinase</fullName>
        <ecNumber evidence="1">2.7.11.1</ecNumber>
    </recommendedName>
</protein>
<reference evidence="12" key="1">
    <citation type="submission" date="2016-06" db="EMBL/GenBank/DDBJ databases">
        <title>Parallel loss of symbiosis genes in relatives of nitrogen-fixing non-legume Parasponia.</title>
        <authorList>
            <person name="Van Velzen R."/>
            <person name="Holmer R."/>
            <person name="Bu F."/>
            <person name="Rutten L."/>
            <person name="Van Zeijl A."/>
            <person name="Liu W."/>
            <person name="Santuari L."/>
            <person name="Cao Q."/>
            <person name="Sharma T."/>
            <person name="Shen D."/>
            <person name="Roswanjaya Y."/>
            <person name="Wardhani T."/>
            <person name="Kalhor M.S."/>
            <person name="Jansen J."/>
            <person name="Van den Hoogen J."/>
            <person name="Gungor B."/>
            <person name="Hartog M."/>
            <person name="Hontelez J."/>
            <person name="Verver J."/>
            <person name="Yang W.-C."/>
            <person name="Schijlen E."/>
            <person name="Repin R."/>
            <person name="Schilthuizen M."/>
            <person name="Schranz E."/>
            <person name="Heidstra R."/>
            <person name="Miyata K."/>
            <person name="Fedorova E."/>
            <person name="Kohlen W."/>
            <person name="Bisseling T."/>
            <person name="Smit S."/>
            <person name="Geurts R."/>
        </authorList>
    </citation>
    <scope>NUCLEOTIDE SEQUENCE [LARGE SCALE GENOMIC DNA]</scope>
    <source>
        <strain evidence="12">cv. RG33-2</strain>
    </source>
</reference>
<comment type="catalytic activity">
    <reaction evidence="8">
        <text>L-seryl-[protein] + ATP = O-phospho-L-seryl-[protein] + ADP + H(+)</text>
        <dbReference type="Rhea" id="RHEA:17989"/>
        <dbReference type="Rhea" id="RHEA-COMP:9863"/>
        <dbReference type="Rhea" id="RHEA-COMP:11604"/>
        <dbReference type="ChEBI" id="CHEBI:15378"/>
        <dbReference type="ChEBI" id="CHEBI:29999"/>
        <dbReference type="ChEBI" id="CHEBI:30616"/>
        <dbReference type="ChEBI" id="CHEBI:83421"/>
        <dbReference type="ChEBI" id="CHEBI:456216"/>
        <dbReference type="EC" id="2.7.11.1"/>
    </reaction>
</comment>
<keyword evidence="2" id="KW-0723">Serine/threonine-protein kinase</keyword>
<proteinExistence type="predicted"/>
<evidence type="ECO:0000256" key="6">
    <source>
        <dbReference type="ARBA" id="ARBA00022840"/>
    </source>
</evidence>
<accession>A0A2P5CCP5</accession>
<dbReference type="EC" id="2.7.11.1" evidence="1"/>
<evidence type="ECO:0000256" key="9">
    <source>
        <dbReference type="SAM" id="MobiDB-lite"/>
    </source>
</evidence>
<dbReference type="InParanoid" id="A0A2P5CCP5"/>
<feature type="domain" description="Protein kinase" evidence="10">
    <location>
        <begin position="5"/>
        <end position="282"/>
    </location>
</feature>
<evidence type="ECO:0000259" key="10">
    <source>
        <dbReference type="PROSITE" id="PS50011"/>
    </source>
</evidence>
<comment type="caution">
    <text evidence="11">The sequence shown here is derived from an EMBL/GenBank/DDBJ whole genome shotgun (WGS) entry which is preliminary data.</text>
</comment>
<dbReference type="SUPFAM" id="SSF56112">
    <property type="entry name" value="Protein kinase-like (PK-like)"/>
    <property type="match status" value="1"/>
</dbReference>
<evidence type="ECO:0000256" key="5">
    <source>
        <dbReference type="ARBA" id="ARBA00022777"/>
    </source>
</evidence>
<dbReference type="Proteomes" id="UP000237000">
    <property type="component" value="Unassembled WGS sequence"/>
</dbReference>
<keyword evidence="4" id="KW-0547">Nucleotide-binding</keyword>
<keyword evidence="5 11" id="KW-0418">Kinase</keyword>
<dbReference type="OrthoDB" id="1165302at2759"/>
<dbReference type="STRING" id="63057.A0A2P5CCP5"/>
<dbReference type="Gene3D" id="1.10.510.10">
    <property type="entry name" value="Transferase(Phosphotransferase) domain 1"/>
    <property type="match status" value="1"/>
</dbReference>
<dbReference type="PROSITE" id="PS50011">
    <property type="entry name" value="PROTEIN_KINASE_DOM"/>
    <property type="match status" value="1"/>
</dbReference>
<evidence type="ECO:0000256" key="2">
    <source>
        <dbReference type="ARBA" id="ARBA00022527"/>
    </source>
</evidence>
<organism evidence="11 12">
    <name type="scientific">Trema orientale</name>
    <name type="common">Charcoal tree</name>
    <name type="synonym">Celtis orientalis</name>
    <dbReference type="NCBI Taxonomy" id="63057"/>
    <lineage>
        <taxon>Eukaryota</taxon>
        <taxon>Viridiplantae</taxon>
        <taxon>Streptophyta</taxon>
        <taxon>Embryophyta</taxon>
        <taxon>Tracheophyta</taxon>
        <taxon>Spermatophyta</taxon>
        <taxon>Magnoliopsida</taxon>
        <taxon>eudicotyledons</taxon>
        <taxon>Gunneridae</taxon>
        <taxon>Pentapetalae</taxon>
        <taxon>rosids</taxon>
        <taxon>fabids</taxon>
        <taxon>Rosales</taxon>
        <taxon>Cannabaceae</taxon>
        <taxon>Trema</taxon>
    </lineage>
</organism>
<dbReference type="GO" id="GO:0004674">
    <property type="term" value="F:protein serine/threonine kinase activity"/>
    <property type="evidence" value="ECO:0007669"/>
    <property type="project" value="UniProtKB-KW"/>
</dbReference>
<dbReference type="EMBL" id="JXTC01000381">
    <property type="protein sequence ID" value="PON58775.1"/>
    <property type="molecule type" value="Genomic_DNA"/>
</dbReference>
<keyword evidence="12" id="KW-1185">Reference proteome</keyword>
<evidence type="ECO:0000256" key="7">
    <source>
        <dbReference type="ARBA" id="ARBA00047899"/>
    </source>
</evidence>
<name>A0A2P5CCP5_TREOI</name>
<dbReference type="AlphaFoldDB" id="A0A2P5CCP5"/>
<dbReference type="InterPro" id="IPR000719">
    <property type="entry name" value="Prot_kinase_dom"/>
</dbReference>
<gene>
    <name evidence="11" type="ORF">TorRG33x02_289790</name>
</gene>
<comment type="catalytic activity">
    <reaction evidence="7">
        <text>L-threonyl-[protein] + ATP = O-phospho-L-threonyl-[protein] + ADP + H(+)</text>
        <dbReference type="Rhea" id="RHEA:46608"/>
        <dbReference type="Rhea" id="RHEA-COMP:11060"/>
        <dbReference type="Rhea" id="RHEA-COMP:11605"/>
        <dbReference type="ChEBI" id="CHEBI:15378"/>
        <dbReference type="ChEBI" id="CHEBI:30013"/>
        <dbReference type="ChEBI" id="CHEBI:30616"/>
        <dbReference type="ChEBI" id="CHEBI:61977"/>
        <dbReference type="ChEBI" id="CHEBI:456216"/>
        <dbReference type="EC" id="2.7.11.1"/>
    </reaction>
</comment>
<dbReference type="Gene3D" id="3.30.200.20">
    <property type="entry name" value="Phosphorylase Kinase, domain 1"/>
    <property type="match status" value="1"/>
</dbReference>
<evidence type="ECO:0000256" key="1">
    <source>
        <dbReference type="ARBA" id="ARBA00012513"/>
    </source>
</evidence>
<dbReference type="Pfam" id="PF00069">
    <property type="entry name" value="Pkinase"/>
    <property type="match status" value="1"/>
</dbReference>
<dbReference type="FunFam" id="1.10.510.10:FF:001023">
    <property type="entry name" value="Os07g0541700 protein"/>
    <property type="match status" value="1"/>
</dbReference>
<evidence type="ECO:0000313" key="11">
    <source>
        <dbReference type="EMBL" id="PON58775.1"/>
    </source>
</evidence>
<sequence length="282" mass="30865">MLTTDRRANKLGEGGFGPGTPEYGRVIAVKQHSVTSNQGKSQFVAEIATMSAVQHYNLVKFYGCCIDGDKSLFVYEYLENKRLDQALFGNRSLMLNWSTRFKICLGIAGGLAYLHGESRHRIVHRDVNSSNILLDSNLIPKIADFGLAKLYGDKMTPVSTRIAGTIGYLAPEYAMRRHLTEKIDIFAFGVVALDIISGRPTVRPSISTVVAMISEVTDVSAEISRPVYLADWEFNDVSGLMSHIAVGTDSRFHDSSESTKNGGGRSASTSEWCSSSGTSKHQ</sequence>
<evidence type="ECO:0000256" key="4">
    <source>
        <dbReference type="ARBA" id="ARBA00022741"/>
    </source>
</evidence>
<dbReference type="PANTHER" id="PTHR47973">
    <property type="entry name" value="CYSTEINE-RICH RECEPTOR-LIKE PROTEIN KINASE 3"/>
    <property type="match status" value="1"/>
</dbReference>